<name>A0AAD8SV60_LOLMU</name>
<evidence type="ECO:0000313" key="1">
    <source>
        <dbReference type="EMBL" id="KAK1664307.1"/>
    </source>
</evidence>
<dbReference type="AlphaFoldDB" id="A0AAD8SV60"/>
<dbReference type="EMBL" id="JAUUTY010000003">
    <property type="protein sequence ID" value="KAK1664307.1"/>
    <property type="molecule type" value="Genomic_DNA"/>
</dbReference>
<comment type="caution">
    <text evidence="1">The sequence shown here is derived from an EMBL/GenBank/DDBJ whole genome shotgun (WGS) entry which is preliminary data.</text>
</comment>
<protein>
    <submittedName>
        <fullName evidence="1">Uncharacterized protein</fullName>
    </submittedName>
</protein>
<accession>A0AAD8SV60</accession>
<reference evidence="1" key="1">
    <citation type="submission" date="2023-07" db="EMBL/GenBank/DDBJ databases">
        <title>A chromosome-level genome assembly of Lolium multiflorum.</title>
        <authorList>
            <person name="Chen Y."/>
            <person name="Copetti D."/>
            <person name="Kolliker R."/>
            <person name="Studer B."/>
        </authorList>
    </citation>
    <scope>NUCLEOTIDE SEQUENCE</scope>
    <source>
        <strain evidence="1">02402/16</strain>
        <tissue evidence="1">Leaf</tissue>
    </source>
</reference>
<proteinExistence type="predicted"/>
<evidence type="ECO:0000313" key="2">
    <source>
        <dbReference type="Proteomes" id="UP001231189"/>
    </source>
</evidence>
<gene>
    <name evidence="1" type="ORF">QYE76_052466</name>
</gene>
<keyword evidence="2" id="KW-1185">Reference proteome</keyword>
<sequence>MCSPPPPSASRVWALPHGPHVAGSFRDVDAELADVLPAASLRQPGWALLRRPHLVTSFRDLDAELADVLPVAALRLSHDVAGHLELLRAHCRQRAAAQYHDPDEAALHDRHLASLYQFELEHPPDPTLLKSLLSSIVGRTSRRSCWRRLMRTRKTRLSECASARTRRCRARGGGAACDVACSISRCTDEQATYSDGDRARSIEAAATTYNATVTTSAGERSQLLVCSIEAQSDGDTE</sequence>
<dbReference type="Proteomes" id="UP001231189">
    <property type="component" value="Unassembled WGS sequence"/>
</dbReference>
<organism evidence="1 2">
    <name type="scientific">Lolium multiflorum</name>
    <name type="common">Italian ryegrass</name>
    <name type="synonym">Lolium perenne subsp. multiflorum</name>
    <dbReference type="NCBI Taxonomy" id="4521"/>
    <lineage>
        <taxon>Eukaryota</taxon>
        <taxon>Viridiplantae</taxon>
        <taxon>Streptophyta</taxon>
        <taxon>Embryophyta</taxon>
        <taxon>Tracheophyta</taxon>
        <taxon>Spermatophyta</taxon>
        <taxon>Magnoliopsida</taxon>
        <taxon>Liliopsida</taxon>
        <taxon>Poales</taxon>
        <taxon>Poaceae</taxon>
        <taxon>BOP clade</taxon>
        <taxon>Pooideae</taxon>
        <taxon>Poodae</taxon>
        <taxon>Poeae</taxon>
        <taxon>Poeae Chloroplast Group 2 (Poeae type)</taxon>
        <taxon>Loliodinae</taxon>
        <taxon>Loliinae</taxon>
        <taxon>Lolium</taxon>
    </lineage>
</organism>